<dbReference type="AlphaFoldDB" id="A0A7X4KHZ1"/>
<evidence type="ECO:0000256" key="1">
    <source>
        <dbReference type="ARBA" id="ARBA00008136"/>
    </source>
</evidence>
<evidence type="ECO:0000256" key="5">
    <source>
        <dbReference type="ARBA" id="ARBA00023124"/>
    </source>
</evidence>
<keyword evidence="4 8" id="KW-0378">Hydrolase</keyword>
<dbReference type="SUPFAM" id="SSF143081">
    <property type="entry name" value="BB1717-like"/>
    <property type="match status" value="1"/>
</dbReference>
<keyword evidence="6" id="KW-0238">DNA-binding</keyword>
<dbReference type="RefSeq" id="WP_161051014.1">
    <property type="nucleotide sequence ID" value="NZ_WWCR01000018.1"/>
</dbReference>
<evidence type="ECO:0000256" key="6">
    <source>
        <dbReference type="ARBA" id="ARBA00023125"/>
    </source>
</evidence>
<evidence type="ECO:0000256" key="7">
    <source>
        <dbReference type="ARBA" id="ARBA00023239"/>
    </source>
</evidence>
<dbReference type="GO" id="GO:0016829">
    <property type="term" value="F:lyase activity"/>
    <property type="evidence" value="ECO:0007669"/>
    <property type="project" value="UniProtKB-KW"/>
</dbReference>
<keyword evidence="5" id="KW-0190">Covalent protein-DNA linkage</keyword>
<evidence type="ECO:0000313" key="11">
    <source>
        <dbReference type="Proteomes" id="UP000469734"/>
    </source>
</evidence>
<evidence type="ECO:0000256" key="3">
    <source>
        <dbReference type="ARBA" id="ARBA00022763"/>
    </source>
</evidence>
<evidence type="ECO:0000256" key="9">
    <source>
        <dbReference type="SAM" id="MobiDB-lite"/>
    </source>
</evidence>
<dbReference type="Pfam" id="PF02586">
    <property type="entry name" value="SRAP"/>
    <property type="match status" value="1"/>
</dbReference>
<comment type="caution">
    <text evidence="10">The sequence shown here is derived from an EMBL/GenBank/DDBJ whole genome shotgun (WGS) entry which is preliminary data.</text>
</comment>
<dbReference type="Gene3D" id="3.90.1680.10">
    <property type="entry name" value="SOS response associated peptidase-like"/>
    <property type="match status" value="1"/>
</dbReference>
<gene>
    <name evidence="10" type="ORF">GTP56_17390</name>
</gene>
<protein>
    <recommendedName>
        <fullName evidence="8">Abasic site processing protein</fullName>
        <ecNumber evidence="8">3.4.-.-</ecNumber>
    </recommendedName>
</protein>
<dbReference type="EC" id="3.4.-.-" evidence="8"/>
<dbReference type="GO" id="GO:0006508">
    <property type="term" value="P:proteolysis"/>
    <property type="evidence" value="ECO:0007669"/>
    <property type="project" value="UniProtKB-KW"/>
</dbReference>
<evidence type="ECO:0000256" key="4">
    <source>
        <dbReference type="ARBA" id="ARBA00022801"/>
    </source>
</evidence>
<sequence length="253" mass="29106">MCVNYLTVSRQIAFDWFRTPIEASDDWRDEIYRDHLAPFIVHDDQGQRKGMLGSYGFVPQRHRPFKALTEQEKLSLAAGQEVQRKRIAMDTMNARAEDVGSRLNYKRFWQQQQLCIVPAQAVFEPNWETGVHERWRIALASGEPFGLPGMWRSWEEADGGIAHSFTHFTLNADHHPLLRRFHSDKEKRGVAILRPQDYDDWLGSTNPEFARALLQLYPADLLQAEPAPKPRASRQAPREVAAGATPDVQLDLF</sequence>
<evidence type="ECO:0000313" key="10">
    <source>
        <dbReference type="EMBL" id="MYM73960.1"/>
    </source>
</evidence>
<keyword evidence="3" id="KW-0227">DNA damage</keyword>
<name>A0A7X4KHZ1_9BURK</name>
<dbReference type="InterPro" id="IPR036590">
    <property type="entry name" value="SRAP-like"/>
</dbReference>
<dbReference type="GO" id="GO:0003697">
    <property type="term" value="F:single-stranded DNA binding"/>
    <property type="evidence" value="ECO:0007669"/>
    <property type="project" value="InterPro"/>
</dbReference>
<evidence type="ECO:0000256" key="2">
    <source>
        <dbReference type="ARBA" id="ARBA00022670"/>
    </source>
</evidence>
<reference evidence="10 11" key="1">
    <citation type="submission" date="2019-12" db="EMBL/GenBank/DDBJ databases">
        <title>Novel species isolated from a subtropical stream in China.</title>
        <authorList>
            <person name="Lu H."/>
        </authorList>
    </citation>
    <scope>NUCLEOTIDE SEQUENCE [LARGE SCALE GENOMIC DNA]</scope>
    <source>
        <strain evidence="10 11">FT134W</strain>
    </source>
</reference>
<dbReference type="EMBL" id="WWCR01000018">
    <property type="protein sequence ID" value="MYM73960.1"/>
    <property type="molecule type" value="Genomic_DNA"/>
</dbReference>
<organism evidence="10 11">
    <name type="scientific">Duganella margarita</name>
    <dbReference type="NCBI Taxonomy" id="2692170"/>
    <lineage>
        <taxon>Bacteria</taxon>
        <taxon>Pseudomonadati</taxon>
        <taxon>Pseudomonadota</taxon>
        <taxon>Betaproteobacteria</taxon>
        <taxon>Burkholderiales</taxon>
        <taxon>Oxalobacteraceae</taxon>
        <taxon>Telluria group</taxon>
        <taxon>Duganella</taxon>
    </lineage>
</organism>
<dbReference type="PANTHER" id="PTHR13604:SF0">
    <property type="entry name" value="ABASIC SITE PROCESSING PROTEIN HMCES"/>
    <property type="match status" value="1"/>
</dbReference>
<dbReference type="InterPro" id="IPR003738">
    <property type="entry name" value="SRAP"/>
</dbReference>
<feature type="region of interest" description="Disordered" evidence="9">
    <location>
        <begin position="226"/>
        <end position="253"/>
    </location>
</feature>
<keyword evidence="2 8" id="KW-0645">Protease</keyword>
<dbReference type="GO" id="GO:0106300">
    <property type="term" value="P:protein-DNA covalent cross-linking repair"/>
    <property type="evidence" value="ECO:0007669"/>
    <property type="project" value="InterPro"/>
</dbReference>
<dbReference type="PANTHER" id="PTHR13604">
    <property type="entry name" value="DC12-RELATED"/>
    <property type="match status" value="1"/>
</dbReference>
<evidence type="ECO:0000256" key="8">
    <source>
        <dbReference type="RuleBase" id="RU364100"/>
    </source>
</evidence>
<proteinExistence type="inferred from homology"/>
<dbReference type="GO" id="GO:0008233">
    <property type="term" value="F:peptidase activity"/>
    <property type="evidence" value="ECO:0007669"/>
    <property type="project" value="UniProtKB-KW"/>
</dbReference>
<accession>A0A7X4KHZ1</accession>
<comment type="similarity">
    <text evidence="1 8">Belongs to the SOS response-associated peptidase family.</text>
</comment>
<keyword evidence="7" id="KW-0456">Lyase</keyword>
<dbReference type="Proteomes" id="UP000469734">
    <property type="component" value="Unassembled WGS sequence"/>
</dbReference>